<keyword evidence="3" id="KW-0515">Mutator protein</keyword>
<comment type="caution">
    <text evidence="14">The sequence shown here is derived from an EMBL/GenBank/DDBJ whole genome shotgun (WGS) entry which is preliminary data.</text>
</comment>
<keyword evidence="5" id="KW-0479">Metal-binding</keyword>
<sequence>MSKKIIHVVAAAIEKDGKIFCAQRPEGKSLGGFWEFPGGKLEAGESPEQALIREIQEELNSEIEIISFVNEASYDYDFGTVVMKTYHAKLLSGNLELLEHQNSTWLAPHELKLLNWAPVDRPAVELLTKNKRYTSYFLLNNHKVL</sequence>
<dbReference type="Proteomes" id="UP000002814">
    <property type="component" value="Unassembled WGS sequence"/>
</dbReference>
<dbReference type="EC" id="3.6.1.55" evidence="11"/>
<dbReference type="GO" id="GO:0006281">
    <property type="term" value="P:DNA repair"/>
    <property type="evidence" value="ECO:0007669"/>
    <property type="project" value="UniProtKB-KW"/>
</dbReference>
<keyword evidence="15" id="KW-1185">Reference proteome</keyword>
<feature type="domain" description="Nudix hydrolase" evidence="13">
    <location>
        <begin position="4"/>
        <end position="128"/>
    </location>
</feature>
<keyword evidence="4" id="KW-0235">DNA replication</keyword>
<gene>
    <name evidence="14" type="primary">mutT</name>
    <name evidence="14" type="ORF">HMPREF9421_1929</name>
</gene>
<evidence type="ECO:0000256" key="4">
    <source>
        <dbReference type="ARBA" id="ARBA00022705"/>
    </source>
</evidence>
<dbReference type="InterPro" id="IPR000086">
    <property type="entry name" value="NUDIX_hydrolase_dom"/>
</dbReference>
<protein>
    <recommendedName>
        <fullName evidence="11">8-oxo-dGTP diphosphatase</fullName>
        <ecNumber evidence="11">3.6.1.55</ecNumber>
    </recommendedName>
</protein>
<accession>E7SCZ3</accession>
<dbReference type="PROSITE" id="PS00893">
    <property type="entry name" value="NUDIX_BOX"/>
    <property type="match status" value="1"/>
</dbReference>
<evidence type="ECO:0000313" key="14">
    <source>
        <dbReference type="EMBL" id="EFV98717.1"/>
    </source>
</evidence>
<dbReference type="PROSITE" id="PS51462">
    <property type="entry name" value="NUDIX"/>
    <property type="match status" value="1"/>
</dbReference>
<dbReference type="PANTHER" id="PTHR47707:SF1">
    <property type="entry name" value="NUDIX HYDROLASE FAMILY PROTEIN"/>
    <property type="match status" value="1"/>
</dbReference>
<evidence type="ECO:0000256" key="3">
    <source>
        <dbReference type="ARBA" id="ARBA00022457"/>
    </source>
</evidence>
<keyword evidence="7 12" id="KW-0378">Hydrolase</keyword>
<dbReference type="HOGENOM" id="CLU_037162_19_1_9"/>
<dbReference type="InterPro" id="IPR020084">
    <property type="entry name" value="NUDIX_hydrolase_CS"/>
</dbReference>
<dbReference type="GO" id="GO:0008413">
    <property type="term" value="F:8-oxo-7,8-dihydroguanosine triphosphate pyrophosphatase activity"/>
    <property type="evidence" value="ECO:0007669"/>
    <property type="project" value="TreeGrafter"/>
</dbReference>
<dbReference type="InterPro" id="IPR015797">
    <property type="entry name" value="NUDIX_hydrolase-like_dom_sf"/>
</dbReference>
<comment type="catalytic activity">
    <reaction evidence="10">
        <text>8-oxo-dGTP + H2O = 8-oxo-dGMP + diphosphate + H(+)</text>
        <dbReference type="Rhea" id="RHEA:31575"/>
        <dbReference type="ChEBI" id="CHEBI:15377"/>
        <dbReference type="ChEBI" id="CHEBI:15378"/>
        <dbReference type="ChEBI" id="CHEBI:33019"/>
        <dbReference type="ChEBI" id="CHEBI:63224"/>
        <dbReference type="ChEBI" id="CHEBI:77896"/>
        <dbReference type="EC" id="3.6.1.55"/>
    </reaction>
</comment>
<dbReference type="PANTHER" id="PTHR47707">
    <property type="entry name" value="8-OXO-DGTP DIPHOSPHATASE"/>
    <property type="match status" value="1"/>
</dbReference>
<proteinExistence type="inferred from homology"/>
<evidence type="ECO:0000259" key="13">
    <source>
        <dbReference type="PROSITE" id="PS51462"/>
    </source>
</evidence>
<dbReference type="GO" id="GO:0006260">
    <property type="term" value="P:DNA replication"/>
    <property type="evidence" value="ECO:0007669"/>
    <property type="project" value="UniProtKB-KW"/>
</dbReference>
<dbReference type="PRINTS" id="PR00502">
    <property type="entry name" value="NUDIXFAMILY"/>
</dbReference>
<keyword evidence="8" id="KW-0460">Magnesium</keyword>
<dbReference type="RefSeq" id="WP_006596814.1">
    <property type="nucleotide sequence ID" value="NZ_GL636091.1"/>
</dbReference>
<dbReference type="GO" id="GO:0035539">
    <property type="term" value="F:8-oxo-7,8-dihydrodeoxyguanosine triphosphate pyrophosphatase activity"/>
    <property type="evidence" value="ECO:0007669"/>
    <property type="project" value="UniProtKB-EC"/>
</dbReference>
<dbReference type="EMBL" id="AEQR01000021">
    <property type="protein sequence ID" value="EFV98717.1"/>
    <property type="molecule type" value="Genomic_DNA"/>
</dbReference>
<reference evidence="14 15" key="1">
    <citation type="submission" date="2010-12" db="EMBL/GenBank/DDBJ databases">
        <authorList>
            <person name="Muzny D."/>
            <person name="Qin X."/>
            <person name="Deng J."/>
            <person name="Jiang H."/>
            <person name="Liu Y."/>
            <person name="Qu J."/>
            <person name="Song X.-Z."/>
            <person name="Zhang L."/>
            <person name="Thornton R."/>
            <person name="Coyle M."/>
            <person name="Francisco L."/>
            <person name="Jackson L."/>
            <person name="Javaid M."/>
            <person name="Korchina V."/>
            <person name="Kovar C."/>
            <person name="Mata R."/>
            <person name="Mathew T."/>
            <person name="Ngo R."/>
            <person name="Nguyen L."/>
            <person name="Nguyen N."/>
            <person name="Okwuonu G."/>
            <person name="Ongeri F."/>
            <person name="Pham C."/>
            <person name="Simmons D."/>
            <person name="Wilczek-Boney K."/>
            <person name="Hale W."/>
            <person name="Jakkamsetti A."/>
            <person name="Pham P."/>
            <person name="Ruth R."/>
            <person name="San Lucas F."/>
            <person name="Warren J."/>
            <person name="Zhang J."/>
            <person name="Zhao Z."/>
            <person name="Zhou C."/>
            <person name="Zhu D."/>
            <person name="Lee S."/>
            <person name="Bess C."/>
            <person name="Blankenburg K."/>
            <person name="Forbes L."/>
            <person name="Fu Q."/>
            <person name="Gubbala S."/>
            <person name="Hirani K."/>
            <person name="Jayaseelan J.C."/>
            <person name="Lara F."/>
            <person name="Munidasa M."/>
            <person name="Palculict T."/>
            <person name="Patil S."/>
            <person name="Pu L.-L."/>
            <person name="Saada N."/>
            <person name="Tang L."/>
            <person name="Weissenberger G."/>
            <person name="Zhu Y."/>
            <person name="Hemphill L."/>
            <person name="Shang Y."/>
            <person name="Youmans B."/>
            <person name="Ayvaz T."/>
            <person name="Ross M."/>
            <person name="Santibanez J."/>
            <person name="Aqrawi P."/>
            <person name="Gross S."/>
            <person name="Joshi V."/>
            <person name="Fowler G."/>
            <person name="Nazareth L."/>
            <person name="Reid J."/>
            <person name="Worley K."/>
            <person name="Petrosino J."/>
            <person name="Highlander S."/>
            <person name="Gibbs R."/>
        </authorList>
    </citation>
    <scope>NUCLEOTIDE SEQUENCE [LARGE SCALE GENOMIC DNA]</scope>
    <source>
        <strain evidence="14 15">ATCC 700641</strain>
    </source>
</reference>
<evidence type="ECO:0000256" key="9">
    <source>
        <dbReference type="ARBA" id="ARBA00023204"/>
    </source>
</evidence>
<dbReference type="Pfam" id="PF00293">
    <property type="entry name" value="NUDIX"/>
    <property type="match status" value="1"/>
</dbReference>
<comment type="similarity">
    <text evidence="2 12">Belongs to the Nudix hydrolase family.</text>
</comment>
<dbReference type="AlphaFoldDB" id="E7SCZ3"/>
<dbReference type="CDD" id="cd03425">
    <property type="entry name" value="NUDIX_MutT_NudA_like"/>
    <property type="match status" value="1"/>
</dbReference>
<evidence type="ECO:0000256" key="6">
    <source>
        <dbReference type="ARBA" id="ARBA00022763"/>
    </source>
</evidence>
<dbReference type="Gene3D" id="3.90.79.10">
    <property type="entry name" value="Nucleoside Triphosphate Pyrophosphohydrolase"/>
    <property type="match status" value="1"/>
</dbReference>
<evidence type="ECO:0000256" key="7">
    <source>
        <dbReference type="ARBA" id="ARBA00022801"/>
    </source>
</evidence>
<dbReference type="InterPro" id="IPR020476">
    <property type="entry name" value="Nudix_hydrolase"/>
</dbReference>
<evidence type="ECO:0000256" key="10">
    <source>
        <dbReference type="ARBA" id="ARBA00035861"/>
    </source>
</evidence>
<dbReference type="GO" id="GO:0046872">
    <property type="term" value="F:metal ion binding"/>
    <property type="evidence" value="ECO:0007669"/>
    <property type="project" value="UniProtKB-KW"/>
</dbReference>
<evidence type="ECO:0000256" key="11">
    <source>
        <dbReference type="ARBA" id="ARBA00038905"/>
    </source>
</evidence>
<evidence type="ECO:0000256" key="1">
    <source>
        <dbReference type="ARBA" id="ARBA00001946"/>
    </source>
</evidence>
<evidence type="ECO:0000256" key="8">
    <source>
        <dbReference type="ARBA" id="ARBA00022842"/>
    </source>
</evidence>
<comment type="cofactor">
    <cofactor evidence="1">
        <name>Mg(2+)</name>
        <dbReference type="ChEBI" id="CHEBI:18420"/>
    </cofactor>
</comment>
<dbReference type="SUPFAM" id="SSF55811">
    <property type="entry name" value="Nudix"/>
    <property type="match status" value="1"/>
</dbReference>
<dbReference type="GO" id="GO:0044716">
    <property type="term" value="F:8-oxo-GDP phosphatase activity"/>
    <property type="evidence" value="ECO:0007669"/>
    <property type="project" value="TreeGrafter"/>
</dbReference>
<keyword evidence="6" id="KW-0227">DNA damage</keyword>
<evidence type="ECO:0000256" key="12">
    <source>
        <dbReference type="RuleBase" id="RU003476"/>
    </source>
</evidence>
<organism evidence="14 15">
    <name type="scientific">Streptococcus australis ATCC 700641</name>
    <dbReference type="NCBI Taxonomy" id="888833"/>
    <lineage>
        <taxon>Bacteria</taxon>
        <taxon>Bacillati</taxon>
        <taxon>Bacillota</taxon>
        <taxon>Bacilli</taxon>
        <taxon>Lactobacillales</taxon>
        <taxon>Streptococcaceae</taxon>
        <taxon>Streptococcus</taxon>
    </lineage>
</organism>
<evidence type="ECO:0000313" key="15">
    <source>
        <dbReference type="Proteomes" id="UP000002814"/>
    </source>
</evidence>
<evidence type="ECO:0000256" key="5">
    <source>
        <dbReference type="ARBA" id="ARBA00022723"/>
    </source>
</evidence>
<dbReference type="GO" id="GO:0044715">
    <property type="term" value="F:8-oxo-dGDP phosphatase activity"/>
    <property type="evidence" value="ECO:0007669"/>
    <property type="project" value="TreeGrafter"/>
</dbReference>
<dbReference type="eggNOG" id="COG0494">
    <property type="taxonomic scope" value="Bacteria"/>
</dbReference>
<keyword evidence="9" id="KW-0234">DNA repair</keyword>
<dbReference type="InterPro" id="IPR047127">
    <property type="entry name" value="MutT-like"/>
</dbReference>
<evidence type="ECO:0000256" key="2">
    <source>
        <dbReference type="ARBA" id="ARBA00005582"/>
    </source>
</evidence>
<name>E7SCZ3_9STRE</name>